<dbReference type="InterPro" id="IPR007867">
    <property type="entry name" value="GMC_OxRtase_C"/>
</dbReference>
<name>A0ABR3XRT8_9PEZI</name>
<dbReference type="Gene3D" id="3.30.560.10">
    <property type="entry name" value="Glucose Oxidase, domain 3"/>
    <property type="match status" value="1"/>
</dbReference>
<protein>
    <recommendedName>
        <fullName evidence="5">Glucose-methanol-choline oxidoreductase N-terminal domain-containing protein</fullName>
    </recommendedName>
</protein>
<feature type="signal peptide" evidence="4">
    <location>
        <begin position="1"/>
        <end position="18"/>
    </location>
</feature>
<keyword evidence="3" id="KW-0285">Flavoprotein</keyword>
<dbReference type="SUPFAM" id="SSF54373">
    <property type="entry name" value="FAD-linked reductases, C-terminal domain"/>
    <property type="match status" value="1"/>
</dbReference>
<dbReference type="Pfam" id="PF00732">
    <property type="entry name" value="GMC_oxred_N"/>
    <property type="match status" value="1"/>
</dbReference>
<keyword evidence="7" id="KW-1185">Reference proteome</keyword>
<dbReference type="InterPro" id="IPR000172">
    <property type="entry name" value="GMC_OxRdtase_N"/>
</dbReference>
<accession>A0ABR3XRT8</accession>
<evidence type="ECO:0000256" key="1">
    <source>
        <dbReference type="ARBA" id="ARBA00010790"/>
    </source>
</evidence>
<keyword evidence="2" id="KW-0325">Glycoprotein</keyword>
<evidence type="ECO:0000256" key="3">
    <source>
        <dbReference type="RuleBase" id="RU003968"/>
    </source>
</evidence>
<comment type="similarity">
    <text evidence="1 3">Belongs to the GMC oxidoreductase family.</text>
</comment>
<evidence type="ECO:0000256" key="2">
    <source>
        <dbReference type="ARBA" id="ARBA00023180"/>
    </source>
</evidence>
<dbReference type="Pfam" id="PF05199">
    <property type="entry name" value="GMC_oxred_C"/>
    <property type="match status" value="1"/>
</dbReference>
<dbReference type="Proteomes" id="UP001583177">
    <property type="component" value="Unassembled WGS sequence"/>
</dbReference>
<evidence type="ECO:0000313" key="6">
    <source>
        <dbReference type="EMBL" id="KAL1878247.1"/>
    </source>
</evidence>
<dbReference type="Gene3D" id="3.50.50.60">
    <property type="entry name" value="FAD/NAD(P)-binding domain"/>
    <property type="match status" value="1"/>
</dbReference>
<dbReference type="SUPFAM" id="SSF51905">
    <property type="entry name" value="FAD/NAD(P)-binding domain"/>
    <property type="match status" value="1"/>
</dbReference>
<evidence type="ECO:0000313" key="7">
    <source>
        <dbReference type="Proteomes" id="UP001583177"/>
    </source>
</evidence>
<organism evidence="6 7">
    <name type="scientific">Diaporthe australafricana</name>
    <dbReference type="NCBI Taxonomy" id="127596"/>
    <lineage>
        <taxon>Eukaryota</taxon>
        <taxon>Fungi</taxon>
        <taxon>Dikarya</taxon>
        <taxon>Ascomycota</taxon>
        <taxon>Pezizomycotina</taxon>
        <taxon>Sordariomycetes</taxon>
        <taxon>Sordariomycetidae</taxon>
        <taxon>Diaporthales</taxon>
        <taxon>Diaporthaceae</taxon>
        <taxon>Diaporthe</taxon>
    </lineage>
</organism>
<gene>
    <name evidence="6" type="ORF">Daus18300_002164</name>
</gene>
<evidence type="ECO:0000256" key="4">
    <source>
        <dbReference type="SAM" id="SignalP"/>
    </source>
</evidence>
<comment type="caution">
    <text evidence="6">The sequence shown here is derived from an EMBL/GenBank/DDBJ whole genome shotgun (WGS) entry which is preliminary data.</text>
</comment>
<dbReference type="EMBL" id="JAWRVE010000012">
    <property type="protein sequence ID" value="KAL1878247.1"/>
    <property type="molecule type" value="Genomic_DNA"/>
</dbReference>
<feature type="chain" id="PRO_5045123525" description="Glucose-methanol-choline oxidoreductase N-terminal domain-containing protein" evidence="4">
    <location>
        <begin position="19"/>
        <end position="603"/>
    </location>
</feature>
<dbReference type="PANTHER" id="PTHR11552">
    <property type="entry name" value="GLUCOSE-METHANOL-CHOLINE GMC OXIDOREDUCTASE"/>
    <property type="match status" value="1"/>
</dbReference>
<proteinExistence type="inferred from homology"/>
<feature type="domain" description="Glucose-methanol-choline oxidoreductase N-terminal" evidence="5">
    <location>
        <begin position="116"/>
        <end position="139"/>
    </location>
</feature>
<reference evidence="6 7" key="1">
    <citation type="journal article" date="2024" name="IMA Fungus">
        <title>IMA Genome - F19 : A genome assembly and annotation guide to empower mycologists, including annotated draft genome sequences of Ceratocystis pirilliformis, Diaporthe australafricana, Fusarium ophioides, Paecilomyces lecythidis, and Sporothrix stenoceras.</title>
        <authorList>
            <person name="Aylward J."/>
            <person name="Wilson A.M."/>
            <person name="Visagie C.M."/>
            <person name="Spraker J."/>
            <person name="Barnes I."/>
            <person name="Buitendag C."/>
            <person name="Ceriani C."/>
            <person name="Del Mar Angel L."/>
            <person name="du Plessis D."/>
            <person name="Fuchs T."/>
            <person name="Gasser K."/>
            <person name="Kramer D."/>
            <person name="Li W."/>
            <person name="Munsamy K."/>
            <person name="Piso A."/>
            <person name="Price J.L."/>
            <person name="Sonnekus B."/>
            <person name="Thomas C."/>
            <person name="van der Nest A."/>
            <person name="van Dijk A."/>
            <person name="van Heerden A."/>
            <person name="van Vuuren N."/>
            <person name="Yilmaz N."/>
            <person name="Duong T.A."/>
            <person name="van der Merwe N.A."/>
            <person name="Wingfield M.J."/>
            <person name="Wingfield B.D."/>
        </authorList>
    </citation>
    <scope>NUCLEOTIDE SEQUENCE [LARGE SCALE GENOMIC DNA]</scope>
    <source>
        <strain evidence="6 7">CMW 18300</strain>
    </source>
</reference>
<sequence>MLFRFLGTAILAASTSKCVPLTGQNATYDYVVVGGGTAGLAIAARLAPHFSVAVIEAGGTYETDTGNQSAVPYYALSMPVLSTDAATYQRESLVDWDLISVPQQGAGGREIHYAMGKTLGGSSALNTMAYVRASKGAHDWWADEVGDDSYRWDDTLPFFKAACHFTPPDLEKRNAPNATPSWDAGAFGGNGTGPGPLQVSFGNWVDPSASWLARGLQAIGMSPAPDGLNSGLLAGVGGWTTSTIDPRNATRSSSETSYLRQAEQETQITVYQRTQATKILFTAGRATGVAVDAQGSASMLSARKEVILSAGVFHSPQLLLVSGIGPSATLQAHGIPVIKDLPGVGQNLWEQITFSVLQGLNTATGDTFVASPDPSVRQATLEQYQEDQAGPYSQAGGYFSFEMIPDALRNNFSQDTRDKLSNFPSDWPEAQYIPFAFLISNSTIGAMSATLTAPLSRGNVTISSPSIIDAPVIDLAWLTDPADAEVAVAAFQRCREAVADSSLDTVRVGPEIAPGDGVTTDEDILAYIRSTAGTVWHASGTCKMGKRSGEDPMAVVDSQARVFGVEGLRVVDASSLPFAMPANPQSTVYMLAEKIAAKILSEQ</sequence>
<keyword evidence="3" id="KW-0274">FAD</keyword>
<dbReference type="PANTHER" id="PTHR11552:SF138">
    <property type="entry name" value="DEHYDROGENASE PKFF-RELATED"/>
    <property type="match status" value="1"/>
</dbReference>
<dbReference type="InterPro" id="IPR012132">
    <property type="entry name" value="GMC_OxRdtase"/>
</dbReference>
<dbReference type="PROSITE" id="PS00623">
    <property type="entry name" value="GMC_OXRED_1"/>
    <property type="match status" value="1"/>
</dbReference>
<keyword evidence="4" id="KW-0732">Signal</keyword>
<dbReference type="InterPro" id="IPR036188">
    <property type="entry name" value="FAD/NAD-bd_sf"/>
</dbReference>
<dbReference type="PIRSF" id="PIRSF000137">
    <property type="entry name" value="Alcohol_oxidase"/>
    <property type="match status" value="1"/>
</dbReference>
<evidence type="ECO:0000259" key="5">
    <source>
        <dbReference type="PROSITE" id="PS00623"/>
    </source>
</evidence>